<dbReference type="InterPro" id="IPR052336">
    <property type="entry name" value="MlaD_Phospholipid_Transporter"/>
</dbReference>
<name>A0A369XN90_9PROT</name>
<reference evidence="4 5" key="1">
    <citation type="submission" date="2018-05" db="EMBL/GenBank/DDBJ databases">
        <title>Integrated omic analyses show evidence that a Ca. Accumulibacter phosphatis strain performs denitrification under micro-aerobic conditions.</title>
        <authorList>
            <person name="Camejo P.Y."/>
            <person name="Katherine M.D."/>
            <person name="Daniel N.R."/>
        </authorList>
    </citation>
    <scope>NUCLEOTIDE SEQUENCE [LARGE SCALE GENOMIC DNA]</scope>
    <source>
        <strain evidence="4">UW-LDO-IC</strain>
    </source>
</reference>
<dbReference type="Proteomes" id="UP000253831">
    <property type="component" value="Unassembled WGS sequence"/>
</dbReference>
<dbReference type="AlphaFoldDB" id="A0A369XN90"/>
<feature type="region of interest" description="Disordered" evidence="1">
    <location>
        <begin position="140"/>
        <end position="253"/>
    </location>
</feature>
<protein>
    <submittedName>
        <fullName evidence="4">MCE family protein</fullName>
    </submittedName>
</protein>
<feature type="compositionally biased region" description="Low complexity" evidence="1">
    <location>
        <begin position="224"/>
        <end position="236"/>
    </location>
</feature>
<proteinExistence type="predicted"/>
<keyword evidence="2" id="KW-1133">Transmembrane helix</keyword>
<evidence type="ECO:0000313" key="4">
    <source>
        <dbReference type="EMBL" id="RDE51593.1"/>
    </source>
</evidence>
<feature type="region of interest" description="Disordered" evidence="1">
    <location>
        <begin position="24"/>
        <end position="61"/>
    </location>
</feature>
<feature type="transmembrane region" description="Helical" evidence="2">
    <location>
        <begin position="288"/>
        <end position="305"/>
    </location>
</feature>
<dbReference type="Pfam" id="PF02470">
    <property type="entry name" value="MlaD"/>
    <property type="match status" value="1"/>
</dbReference>
<comment type="caution">
    <text evidence="4">The sequence shown here is derived from an EMBL/GenBank/DDBJ whole genome shotgun (WGS) entry which is preliminary data.</text>
</comment>
<dbReference type="SUPFAM" id="SSF58100">
    <property type="entry name" value="Bacterial hemolysins"/>
    <property type="match status" value="1"/>
</dbReference>
<feature type="compositionally biased region" description="Basic and acidic residues" evidence="1">
    <location>
        <begin position="29"/>
        <end position="44"/>
    </location>
</feature>
<dbReference type="EMBL" id="QPGA01000006">
    <property type="protein sequence ID" value="RDE51593.1"/>
    <property type="molecule type" value="Genomic_DNA"/>
</dbReference>
<keyword evidence="2" id="KW-0472">Membrane</keyword>
<evidence type="ECO:0000259" key="3">
    <source>
        <dbReference type="Pfam" id="PF02470"/>
    </source>
</evidence>
<organism evidence="4 5">
    <name type="scientific">Candidatus Accumulibacter meliphilus</name>
    <dbReference type="NCBI Taxonomy" id="2211374"/>
    <lineage>
        <taxon>Bacteria</taxon>
        <taxon>Pseudomonadati</taxon>
        <taxon>Pseudomonadota</taxon>
        <taxon>Betaproteobacteria</taxon>
        <taxon>Candidatus Accumulibacter</taxon>
    </lineage>
</organism>
<feature type="domain" description="Mce/MlaD" evidence="3">
    <location>
        <begin position="331"/>
        <end position="398"/>
    </location>
</feature>
<feature type="compositionally biased region" description="Low complexity" evidence="1">
    <location>
        <begin position="187"/>
        <end position="202"/>
    </location>
</feature>
<gene>
    <name evidence="4" type="ORF">DVS81_05400</name>
</gene>
<evidence type="ECO:0000313" key="5">
    <source>
        <dbReference type="Proteomes" id="UP000253831"/>
    </source>
</evidence>
<sequence>MAWTEGRSECPRRATGVAEGLHVLSAGDAPDRDSRVDGILDARIRRPGRSPPDPGDRRSVRRVAPGWYDICRRPAPASRRTAPGAFADNGAERGAGRCLARLGRRRRGALPGRRLGRHRCSRSLPLAQPYRQGHERWELAGEPIGDGKSAPSAAPSDRAGRRNHPPAGQRARPELWPAGDPDPAAASVLGVRSRTRSVRSGLPGTPEAARSRAANRSHRKQNLPAADQCRAAAAAPPRRHHLVHPQAQPAGGARDFCRPTLPDRRQPAASAGSCPVNKANENRRYRSLLGATVLAVLVLFLLTLIKAEALRELFDPGKTLRLVLPDEGLFGLAEGAKIEVLGTPAGKILKIVIDPDQKIHAQARLNASMAPFVRRDSQAVIRKTFGVAGESYVEITRGRGEEMDWDYAVLQAAPDRAQTESIGEILEDVRSRVIPILEQTERTMTALGDITERFANPEGDLQKTLADFRTMTGRMESGKGAVGRLLSDERTASELDQAIKGANTAVAGLGPVLEELQATATQAKLLSTSINAQSKDLPEITERVKSVLTSLDAVMLDLRKTSPQLPAISRDIEETTANIPFLLGMTQQTLAELEALLRQLRNSWLLGGGGAPPQTGGRLPPGEIRP</sequence>
<dbReference type="InterPro" id="IPR003399">
    <property type="entry name" value="Mce/MlaD"/>
</dbReference>
<accession>A0A369XN90</accession>
<dbReference type="PANTHER" id="PTHR33371">
    <property type="entry name" value="INTERMEMBRANE PHOSPHOLIPID TRANSPORT SYSTEM BINDING PROTEIN MLAD-RELATED"/>
    <property type="match status" value="1"/>
</dbReference>
<keyword evidence="2" id="KW-0812">Transmembrane</keyword>
<dbReference type="PANTHER" id="PTHR33371:SF4">
    <property type="entry name" value="INTERMEMBRANE PHOSPHOLIPID TRANSPORT SYSTEM BINDING PROTEIN MLAD"/>
    <property type="match status" value="1"/>
</dbReference>
<evidence type="ECO:0000256" key="2">
    <source>
        <dbReference type="SAM" id="Phobius"/>
    </source>
</evidence>
<feature type="region of interest" description="Disordered" evidence="1">
    <location>
        <begin position="607"/>
        <end position="626"/>
    </location>
</feature>
<evidence type="ECO:0000256" key="1">
    <source>
        <dbReference type="SAM" id="MobiDB-lite"/>
    </source>
</evidence>